<proteinExistence type="predicted"/>
<sequence length="101" mass="10275">MLSLTHEPHVEVLIAVVTLLSKTSAALLTKTSAALLRKTSTACHAVEATKVSTKALTVVEPIDSGASQTRTPVGLVEVTLILVTETAVLITAAAATASGLV</sequence>
<dbReference type="AlphaFoldDB" id="A0AAN6YKW9"/>
<keyword evidence="2" id="KW-1185">Reference proteome</keyword>
<organism evidence="1 2">
    <name type="scientific">Podospora fimiseda</name>
    <dbReference type="NCBI Taxonomy" id="252190"/>
    <lineage>
        <taxon>Eukaryota</taxon>
        <taxon>Fungi</taxon>
        <taxon>Dikarya</taxon>
        <taxon>Ascomycota</taxon>
        <taxon>Pezizomycotina</taxon>
        <taxon>Sordariomycetes</taxon>
        <taxon>Sordariomycetidae</taxon>
        <taxon>Sordariales</taxon>
        <taxon>Podosporaceae</taxon>
        <taxon>Podospora</taxon>
    </lineage>
</organism>
<reference evidence="1" key="1">
    <citation type="journal article" date="2023" name="Mol. Phylogenet. Evol.">
        <title>Genome-scale phylogeny and comparative genomics of the fungal order Sordariales.</title>
        <authorList>
            <person name="Hensen N."/>
            <person name="Bonometti L."/>
            <person name="Westerberg I."/>
            <person name="Brannstrom I.O."/>
            <person name="Guillou S."/>
            <person name="Cros-Aarteil S."/>
            <person name="Calhoun S."/>
            <person name="Haridas S."/>
            <person name="Kuo A."/>
            <person name="Mondo S."/>
            <person name="Pangilinan J."/>
            <person name="Riley R."/>
            <person name="LaButti K."/>
            <person name="Andreopoulos B."/>
            <person name="Lipzen A."/>
            <person name="Chen C."/>
            <person name="Yan M."/>
            <person name="Daum C."/>
            <person name="Ng V."/>
            <person name="Clum A."/>
            <person name="Steindorff A."/>
            <person name="Ohm R.A."/>
            <person name="Martin F."/>
            <person name="Silar P."/>
            <person name="Natvig D.O."/>
            <person name="Lalanne C."/>
            <person name="Gautier V."/>
            <person name="Ament-Velasquez S.L."/>
            <person name="Kruys A."/>
            <person name="Hutchinson M.I."/>
            <person name="Powell A.J."/>
            <person name="Barry K."/>
            <person name="Miller A.N."/>
            <person name="Grigoriev I.V."/>
            <person name="Debuchy R."/>
            <person name="Gladieux P."/>
            <person name="Hiltunen Thoren M."/>
            <person name="Johannesson H."/>
        </authorList>
    </citation>
    <scope>NUCLEOTIDE SEQUENCE</scope>
    <source>
        <strain evidence="1">CBS 990.96</strain>
    </source>
</reference>
<accession>A0AAN6YKW9</accession>
<gene>
    <name evidence="1" type="ORF">QBC38DRAFT_229887</name>
</gene>
<comment type="caution">
    <text evidence="1">The sequence shown here is derived from an EMBL/GenBank/DDBJ whole genome shotgun (WGS) entry which is preliminary data.</text>
</comment>
<name>A0AAN6YKW9_9PEZI</name>
<protein>
    <submittedName>
        <fullName evidence="1">Uncharacterized protein</fullName>
    </submittedName>
</protein>
<dbReference type="EMBL" id="MU865899">
    <property type="protein sequence ID" value="KAK4220395.1"/>
    <property type="molecule type" value="Genomic_DNA"/>
</dbReference>
<dbReference type="Proteomes" id="UP001301958">
    <property type="component" value="Unassembled WGS sequence"/>
</dbReference>
<evidence type="ECO:0000313" key="1">
    <source>
        <dbReference type="EMBL" id="KAK4220395.1"/>
    </source>
</evidence>
<feature type="non-terminal residue" evidence="1">
    <location>
        <position position="101"/>
    </location>
</feature>
<reference evidence="1" key="2">
    <citation type="submission" date="2023-05" db="EMBL/GenBank/DDBJ databases">
        <authorList>
            <consortium name="Lawrence Berkeley National Laboratory"/>
            <person name="Steindorff A."/>
            <person name="Hensen N."/>
            <person name="Bonometti L."/>
            <person name="Westerberg I."/>
            <person name="Brannstrom I.O."/>
            <person name="Guillou S."/>
            <person name="Cros-Aarteil S."/>
            <person name="Calhoun S."/>
            <person name="Haridas S."/>
            <person name="Kuo A."/>
            <person name="Mondo S."/>
            <person name="Pangilinan J."/>
            <person name="Riley R."/>
            <person name="Labutti K."/>
            <person name="Andreopoulos B."/>
            <person name="Lipzen A."/>
            <person name="Chen C."/>
            <person name="Yanf M."/>
            <person name="Daum C."/>
            <person name="Ng V."/>
            <person name="Clum A."/>
            <person name="Ohm R."/>
            <person name="Martin F."/>
            <person name="Silar P."/>
            <person name="Natvig D."/>
            <person name="Lalanne C."/>
            <person name="Gautier V."/>
            <person name="Ament-Velasquez S.L."/>
            <person name="Kruys A."/>
            <person name="Hutchinson M.I."/>
            <person name="Powell A.J."/>
            <person name="Barry K."/>
            <person name="Miller A.N."/>
            <person name="Grigoriev I.V."/>
            <person name="Debuchy R."/>
            <person name="Gladieux P."/>
            <person name="Thoren M.H."/>
            <person name="Johannesson H."/>
        </authorList>
    </citation>
    <scope>NUCLEOTIDE SEQUENCE</scope>
    <source>
        <strain evidence="1">CBS 990.96</strain>
    </source>
</reference>
<evidence type="ECO:0000313" key="2">
    <source>
        <dbReference type="Proteomes" id="UP001301958"/>
    </source>
</evidence>